<feature type="binding site" description="axial binding residue" evidence="9">
    <location>
        <position position="78"/>
    </location>
    <ligand>
        <name>heme c</name>
        <dbReference type="ChEBI" id="CHEBI:61717"/>
        <label>1</label>
    </ligand>
    <ligandPart>
        <name>Fe</name>
        <dbReference type="ChEBI" id="CHEBI:18248"/>
    </ligandPart>
</feature>
<gene>
    <name evidence="11" type="primary">ccp_1</name>
    <name evidence="11" type="ORF">CRYO30217_00758</name>
</gene>
<name>A0A916JK42_9FLAO</name>
<keyword evidence="2 8" id="KW-0349">Heme</keyword>
<protein>
    <submittedName>
        <fullName evidence="11">Cytochrome c551 peroxidase</fullName>
        <ecNumber evidence="11">1.11.1.5</ecNumber>
    </submittedName>
</protein>
<evidence type="ECO:0000256" key="9">
    <source>
        <dbReference type="PIRSR" id="PIRSR000294-2"/>
    </source>
</evidence>
<feature type="binding site" description="covalent" evidence="8">
    <location>
        <position position="77"/>
    </location>
    <ligand>
        <name>heme c</name>
        <dbReference type="ChEBI" id="CHEBI:61717"/>
        <label>1</label>
    </ligand>
</feature>
<accession>A0A916JK42</accession>
<keyword evidence="11" id="KW-0575">Peroxidase</keyword>
<dbReference type="Gene3D" id="1.10.760.10">
    <property type="entry name" value="Cytochrome c-like domain"/>
    <property type="match status" value="2"/>
</dbReference>
<dbReference type="KEGG" id="ptan:CRYO30217_00758"/>
<dbReference type="EMBL" id="OU015584">
    <property type="protein sequence ID" value="CAG5078756.1"/>
    <property type="molecule type" value="Genomic_DNA"/>
</dbReference>
<dbReference type="GO" id="GO:0042597">
    <property type="term" value="C:periplasmic space"/>
    <property type="evidence" value="ECO:0007669"/>
    <property type="project" value="UniProtKB-SubCell"/>
</dbReference>
<evidence type="ECO:0000256" key="8">
    <source>
        <dbReference type="PIRSR" id="PIRSR000294-1"/>
    </source>
</evidence>
<dbReference type="InterPro" id="IPR026259">
    <property type="entry name" value="MauG/Cytc_peroxidase"/>
</dbReference>
<dbReference type="SUPFAM" id="SSF46626">
    <property type="entry name" value="Cytochrome c"/>
    <property type="match status" value="2"/>
</dbReference>
<evidence type="ECO:0000256" key="1">
    <source>
        <dbReference type="ARBA" id="ARBA00004418"/>
    </source>
</evidence>
<dbReference type="InterPro" id="IPR009056">
    <property type="entry name" value="Cyt_c-like_dom"/>
</dbReference>
<comment type="subcellular location">
    <subcellularLocation>
        <location evidence="1">Periplasm</location>
    </subcellularLocation>
</comment>
<keyword evidence="12" id="KW-1185">Reference proteome</keyword>
<sequence length="332" mass="37078">MKLAITIAVGFVMLVLSSCTQDVVLDDGGYVLDLPPHFPKMNIPADNPLTLEKIAFGKKLFEEKKLSSDNTLACISCHDPKHAFSDTVSFSIGVDGQVGERNSTPIFNIGYHPAFFRDGGALTLEMQVVAPIENPLEMNANIAEICQKLDADPEYHQLANDVFGTDFTPNVLSKSLASYLRTLISGNSRYDQYLLGDKSALTDLEKEGFEVYDGKGGCFKCHDGFDFTDYTYQNIGLYEEYQDPGRMKLTADSADMGLFMVPSLRNLSYTAPYMHDGSLETLEEVIELYDEGGKGHWNQDFRIFPLELTDHEKTALKAFLLTLNDEEFINNH</sequence>
<dbReference type="PANTHER" id="PTHR30600">
    <property type="entry name" value="CYTOCHROME C PEROXIDASE-RELATED"/>
    <property type="match status" value="1"/>
</dbReference>
<dbReference type="GO" id="GO:0020037">
    <property type="term" value="F:heme binding"/>
    <property type="evidence" value="ECO:0007669"/>
    <property type="project" value="InterPro"/>
</dbReference>
<feature type="binding site" description="covalent" evidence="8">
    <location>
        <position position="221"/>
    </location>
    <ligand>
        <name>heme c</name>
        <dbReference type="ChEBI" id="CHEBI:61717"/>
        <label>2</label>
    </ligand>
</feature>
<evidence type="ECO:0000256" key="6">
    <source>
        <dbReference type="ARBA" id="ARBA00023002"/>
    </source>
</evidence>
<feature type="domain" description="Cytochrome c" evidence="10">
    <location>
        <begin position="203"/>
        <end position="324"/>
    </location>
</feature>
<feature type="binding site" description="covalent" evidence="8">
    <location>
        <position position="74"/>
    </location>
    <ligand>
        <name>heme c</name>
        <dbReference type="ChEBI" id="CHEBI:61717"/>
        <label>1</label>
    </ligand>
</feature>
<keyword evidence="7 9" id="KW-0408">Iron</keyword>
<reference evidence="11" key="1">
    <citation type="submission" date="2021-04" db="EMBL/GenBank/DDBJ databases">
        <authorList>
            <person name="Rodrigo-Torres L."/>
            <person name="Arahal R. D."/>
            <person name="Lucena T."/>
        </authorList>
    </citation>
    <scope>NUCLEOTIDE SEQUENCE</scope>
    <source>
        <strain evidence="11">AS29M-1</strain>
    </source>
</reference>
<dbReference type="PIRSF" id="PIRSF000294">
    <property type="entry name" value="Cytochrome-c_peroxidase"/>
    <property type="match status" value="1"/>
</dbReference>
<dbReference type="InterPro" id="IPR004852">
    <property type="entry name" value="Di-haem_cyt_c_peroxidsae"/>
</dbReference>
<keyword evidence="4" id="KW-0732">Signal</keyword>
<evidence type="ECO:0000256" key="5">
    <source>
        <dbReference type="ARBA" id="ARBA00022764"/>
    </source>
</evidence>
<feature type="binding site" description="axial binding residue" evidence="9">
    <location>
        <position position="222"/>
    </location>
    <ligand>
        <name>heme c</name>
        <dbReference type="ChEBI" id="CHEBI:61717"/>
        <label>2</label>
    </ligand>
    <ligandPart>
        <name>Fe</name>
        <dbReference type="ChEBI" id="CHEBI:18248"/>
    </ligandPart>
</feature>
<dbReference type="InterPro" id="IPR036909">
    <property type="entry name" value="Cyt_c-like_dom_sf"/>
</dbReference>
<evidence type="ECO:0000313" key="11">
    <source>
        <dbReference type="EMBL" id="CAG5078756.1"/>
    </source>
</evidence>
<evidence type="ECO:0000256" key="3">
    <source>
        <dbReference type="ARBA" id="ARBA00022723"/>
    </source>
</evidence>
<keyword evidence="6 11" id="KW-0560">Oxidoreductase</keyword>
<dbReference type="RefSeq" id="WP_258540982.1">
    <property type="nucleotide sequence ID" value="NZ_OU015584.1"/>
</dbReference>
<dbReference type="PROSITE" id="PS51257">
    <property type="entry name" value="PROKAR_LIPOPROTEIN"/>
    <property type="match status" value="1"/>
</dbReference>
<feature type="binding site" description="covalent" evidence="8">
    <location>
        <position position="218"/>
    </location>
    <ligand>
        <name>heme c</name>
        <dbReference type="ChEBI" id="CHEBI:61717"/>
        <label>2</label>
    </ligand>
</feature>
<evidence type="ECO:0000256" key="4">
    <source>
        <dbReference type="ARBA" id="ARBA00022729"/>
    </source>
</evidence>
<dbReference type="PROSITE" id="PS51007">
    <property type="entry name" value="CYTC"/>
    <property type="match status" value="1"/>
</dbReference>
<comment type="cofactor">
    <cofactor evidence="8">
        <name>heme</name>
        <dbReference type="ChEBI" id="CHEBI:30413"/>
    </cofactor>
    <text evidence="8">Binds 2 heme groups.</text>
</comment>
<dbReference type="GO" id="GO:0046872">
    <property type="term" value="F:metal ion binding"/>
    <property type="evidence" value="ECO:0007669"/>
    <property type="project" value="UniProtKB-KW"/>
</dbReference>
<dbReference type="Proteomes" id="UP000683507">
    <property type="component" value="Chromosome"/>
</dbReference>
<organism evidence="11 12">
    <name type="scientific">Parvicella tangerina</name>
    <dbReference type="NCBI Taxonomy" id="2829795"/>
    <lineage>
        <taxon>Bacteria</taxon>
        <taxon>Pseudomonadati</taxon>
        <taxon>Bacteroidota</taxon>
        <taxon>Flavobacteriia</taxon>
        <taxon>Flavobacteriales</taxon>
        <taxon>Parvicellaceae</taxon>
        <taxon>Parvicella</taxon>
    </lineage>
</organism>
<dbReference type="EC" id="1.11.1.5" evidence="11"/>
<dbReference type="InterPro" id="IPR051395">
    <property type="entry name" value="Cytochrome_c_Peroxidase/MauG"/>
</dbReference>
<evidence type="ECO:0000313" key="12">
    <source>
        <dbReference type="Proteomes" id="UP000683507"/>
    </source>
</evidence>
<evidence type="ECO:0000256" key="2">
    <source>
        <dbReference type="ARBA" id="ARBA00022617"/>
    </source>
</evidence>
<evidence type="ECO:0000256" key="7">
    <source>
        <dbReference type="ARBA" id="ARBA00023004"/>
    </source>
</evidence>
<keyword evidence="3 9" id="KW-0479">Metal-binding</keyword>
<dbReference type="Pfam" id="PF03150">
    <property type="entry name" value="CCP_MauG"/>
    <property type="match status" value="1"/>
</dbReference>
<proteinExistence type="predicted"/>
<dbReference type="GO" id="GO:0004130">
    <property type="term" value="F:cytochrome-c peroxidase activity"/>
    <property type="evidence" value="ECO:0007669"/>
    <property type="project" value="UniProtKB-EC"/>
</dbReference>
<evidence type="ECO:0000259" key="10">
    <source>
        <dbReference type="PROSITE" id="PS51007"/>
    </source>
</evidence>
<dbReference type="AlphaFoldDB" id="A0A916JK42"/>
<keyword evidence="5" id="KW-0574">Periplasm</keyword>
<dbReference type="GO" id="GO:0009055">
    <property type="term" value="F:electron transfer activity"/>
    <property type="evidence" value="ECO:0007669"/>
    <property type="project" value="InterPro"/>
</dbReference>
<comment type="PTM">
    <text evidence="8">Binds 2 heme groups per subunit.</text>
</comment>